<dbReference type="KEGG" id="salj:SMD11_0091"/>
<dbReference type="GO" id="GO:0016747">
    <property type="term" value="F:acyltransferase activity, transferring groups other than amino-acyl groups"/>
    <property type="evidence" value="ECO:0007669"/>
    <property type="project" value="InterPro"/>
</dbReference>
<dbReference type="CDD" id="cd04301">
    <property type="entry name" value="NAT_SF"/>
    <property type="match status" value="1"/>
</dbReference>
<protein>
    <submittedName>
        <fullName evidence="2">Biotin transporter BioY</fullName>
    </submittedName>
</protein>
<proteinExistence type="predicted"/>
<dbReference type="Gene3D" id="3.40.630.30">
    <property type="match status" value="1"/>
</dbReference>
<reference evidence="2 3" key="1">
    <citation type="submission" date="2017-06" db="EMBL/GenBank/DDBJ databases">
        <title>Streptomyces albireticuli Genome sequencing and assembly.</title>
        <authorList>
            <person name="Wang Y."/>
            <person name="Du B."/>
            <person name="Ding Y."/>
            <person name="Liu H."/>
            <person name="Hou Q."/>
            <person name="Liu K."/>
            <person name="Yao L."/>
            <person name="Wang C."/>
        </authorList>
    </citation>
    <scope>NUCLEOTIDE SEQUENCE [LARGE SCALE GENOMIC DNA]</scope>
    <source>
        <strain evidence="2 3">MDJK11</strain>
    </source>
</reference>
<organism evidence="2 3">
    <name type="scientific">Streptomyces albireticuli</name>
    <dbReference type="NCBI Taxonomy" id="1940"/>
    <lineage>
        <taxon>Bacteria</taxon>
        <taxon>Bacillati</taxon>
        <taxon>Actinomycetota</taxon>
        <taxon>Actinomycetes</taxon>
        <taxon>Kitasatosporales</taxon>
        <taxon>Streptomycetaceae</taxon>
        <taxon>Streptomyces</taxon>
    </lineage>
</organism>
<sequence>MWRFDAVVSKEREEWLGERLESDNTAASRAMAALRGTPAGQELPLQLYALGGQGVVAGGITGRTWGRWLHVELLWVDAGQRGRGLGAQLLRRAEDLARRERGCAHARVETWDFQAPGFYRRQGYAVVGEVAGYPPGVTEYLLAKKL</sequence>
<dbReference type="RefSeq" id="WP_087924487.1">
    <property type="nucleotide sequence ID" value="NZ_CP021744.1"/>
</dbReference>
<dbReference type="OrthoDB" id="9787920at2"/>
<dbReference type="AlphaFoldDB" id="A0A1Z2KUM7"/>
<dbReference type="InterPro" id="IPR016181">
    <property type="entry name" value="Acyl_CoA_acyltransferase"/>
</dbReference>
<evidence type="ECO:0000259" key="1">
    <source>
        <dbReference type="PROSITE" id="PS51186"/>
    </source>
</evidence>
<accession>A0A1Z2KUM7</accession>
<feature type="domain" description="N-acetyltransferase" evidence="1">
    <location>
        <begin position="1"/>
        <end position="146"/>
    </location>
</feature>
<dbReference type="Proteomes" id="UP000195755">
    <property type="component" value="Chromosome"/>
</dbReference>
<gene>
    <name evidence="2" type="ORF">SMD11_0091</name>
</gene>
<dbReference type="PROSITE" id="PS51186">
    <property type="entry name" value="GNAT"/>
    <property type="match status" value="1"/>
</dbReference>
<dbReference type="SUPFAM" id="SSF55729">
    <property type="entry name" value="Acyl-CoA N-acyltransferases (Nat)"/>
    <property type="match status" value="1"/>
</dbReference>
<name>A0A1Z2KUM7_9ACTN</name>
<evidence type="ECO:0000313" key="3">
    <source>
        <dbReference type="Proteomes" id="UP000195755"/>
    </source>
</evidence>
<dbReference type="InterPro" id="IPR000182">
    <property type="entry name" value="GNAT_dom"/>
</dbReference>
<dbReference type="Pfam" id="PF00583">
    <property type="entry name" value="Acetyltransf_1"/>
    <property type="match status" value="1"/>
</dbReference>
<evidence type="ECO:0000313" key="2">
    <source>
        <dbReference type="EMBL" id="ARZ65758.1"/>
    </source>
</evidence>
<dbReference type="EMBL" id="CP021744">
    <property type="protein sequence ID" value="ARZ65758.1"/>
    <property type="molecule type" value="Genomic_DNA"/>
</dbReference>